<protein>
    <recommendedName>
        <fullName evidence="6">SAM-dependent MTase RsmB/NOP-type domain-containing protein</fullName>
    </recommendedName>
</protein>
<organism evidence="7">
    <name type="scientific">uncultured Desulfovibrio sp</name>
    <dbReference type="NCBI Taxonomy" id="167968"/>
    <lineage>
        <taxon>Bacteria</taxon>
        <taxon>Pseudomonadati</taxon>
        <taxon>Thermodesulfobacteriota</taxon>
        <taxon>Desulfovibrionia</taxon>
        <taxon>Desulfovibrionales</taxon>
        <taxon>Desulfovibrionaceae</taxon>
        <taxon>Desulfovibrio</taxon>
        <taxon>environmental samples</taxon>
    </lineage>
</organism>
<feature type="binding site" evidence="5">
    <location>
        <position position="350"/>
    </location>
    <ligand>
        <name>S-adenosyl-L-methionine</name>
        <dbReference type="ChEBI" id="CHEBI:59789"/>
    </ligand>
</feature>
<comment type="similarity">
    <text evidence="5">Belongs to the class I-like SAM-binding methyltransferase superfamily. RsmB/NOP family.</text>
</comment>
<keyword evidence="3 5" id="KW-0949">S-adenosyl-L-methionine</keyword>
<dbReference type="InterPro" id="IPR035926">
    <property type="entry name" value="NusB-like_sf"/>
</dbReference>
<dbReference type="GO" id="GO:0006355">
    <property type="term" value="P:regulation of DNA-templated transcription"/>
    <property type="evidence" value="ECO:0007669"/>
    <property type="project" value="InterPro"/>
</dbReference>
<feature type="binding site" evidence="5">
    <location>
        <position position="323"/>
    </location>
    <ligand>
        <name>S-adenosyl-L-methionine</name>
        <dbReference type="ChEBI" id="CHEBI:59789"/>
    </ligand>
</feature>
<dbReference type="SUPFAM" id="SSF53335">
    <property type="entry name" value="S-adenosyl-L-methionine-dependent methyltransferases"/>
    <property type="match status" value="1"/>
</dbReference>
<dbReference type="PROSITE" id="PS51686">
    <property type="entry name" value="SAM_MT_RSMB_NOP"/>
    <property type="match status" value="1"/>
</dbReference>
<feature type="active site" description="Nucleophile" evidence="5">
    <location>
        <position position="418"/>
    </location>
</feature>
<dbReference type="PRINTS" id="PR02008">
    <property type="entry name" value="RCMTFAMILY"/>
</dbReference>
<accession>A0A212JUB0</accession>
<evidence type="ECO:0000313" key="7">
    <source>
        <dbReference type="EMBL" id="SBW02895.1"/>
    </source>
</evidence>
<name>A0A212JUB0_9BACT</name>
<dbReference type="InterPro" id="IPR023267">
    <property type="entry name" value="RCMT"/>
</dbReference>
<sequence>MAKIRVAQSGTAVAPLPGKIRKLSPTARHCALWALLLVDSGMTAQQALATAFSSASSVACSAESSGLAPVERNLCSELVYGYLRTELRIAFILSRVLPRPQSLPHPLLHVLGLAVYGLLFQDKVPDHAAVFSAVETAQALYGQGLARVANGALRSVQRLADAPMHEDFYLPHGAEAGCAEHMALFYSLPLWIMGHWYKHYGRDAALQLARRSFDRPWSAVRVNAQYSAAMSLREALLASGGEAVGQWGIAFAPGAQPSAVCGQSLHDLHREGALSYQSAGSQLVLEELGLYGWEKPVWDVCAGFGGKTVALLERRIVVPLATDRSMQRLAGLPGQCSRLGLGCPSVALTDAVKPPLEHWDGHMLVDAPCSGLGVLARRPDIRRRPPHEGNSHEGLQQSILFSLAAKMRPGCQMAYITCTLRPNENEKQIEHLVRESDGLQVLRQWQTPHEHPWLEGMYGALLRKV</sequence>
<dbReference type="InterPro" id="IPR006027">
    <property type="entry name" value="NusB_RsmB_TIM44"/>
</dbReference>
<dbReference type="SUPFAM" id="SSF48013">
    <property type="entry name" value="NusB-like"/>
    <property type="match status" value="1"/>
</dbReference>
<dbReference type="GO" id="GO:0008173">
    <property type="term" value="F:RNA methyltransferase activity"/>
    <property type="evidence" value="ECO:0007669"/>
    <property type="project" value="InterPro"/>
</dbReference>
<dbReference type="InterPro" id="IPR001678">
    <property type="entry name" value="MeTrfase_RsmB-F_NOP2_dom"/>
</dbReference>
<keyword evidence="1 5" id="KW-0489">Methyltransferase</keyword>
<dbReference type="PANTHER" id="PTHR22807:SF53">
    <property type="entry name" value="RIBOSOMAL RNA SMALL SUBUNIT METHYLTRANSFERASE B-RELATED"/>
    <property type="match status" value="1"/>
</dbReference>
<dbReference type="Pfam" id="PF01189">
    <property type="entry name" value="Methyltr_RsmB-F"/>
    <property type="match status" value="1"/>
</dbReference>
<dbReference type="GO" id="GO:0003723">
    <property type="term" value="F:RNA binding"/>
    <property type="evidence" value="ECO:0007669"/>
    <property type="project" value="UniProtKB-UniRule"/>
</dbReference>
<feature type="domain" description="SAM-dependent MTase RsmB/NOP-type" evidence="6">
    <location>
        <begin position="208"/>
        <end position="465"/>
    </location>
</feature>
<dbReference type="RefSeq" id="WP_227118191.1">
    <property type="nucleotide sequence ID" value="NZ_LT598928.1"/>
</dbReference>
<keyword evidence="4 5" id="KW-0694">RNA-binding</keyword>
<reference evidence="7" key="1">
    <citation type="submission" date="2016-04" db="EMBL/GenBank/DDBJ databases">
        <authorList>
            <person name="Evans L.H."/>
            <person name="Alamgir A."/>
            <person name="Owens N."/>
            <person name="Weber N.D."/>
            <person name="Virtaneva K."/>
            <person name="Barbian K."/>
            <person name="Babar A."/>
            <person name="Rosenke K."/>
        </authorList>
    </citation>
    <scope>NUCLEOTIDE SEQUENCE</scope>
    <source>
        <strain evidence="7">92-2</strain>
    </source>
</reference>
<feature type="binding site" evidence="5">
    <location>
        <position position="366"/>
    </location>
    <ligand>
        <name>S-adenosyl-L-methionine</name>
        <dbReference type="ChEBI" id="CHEBI:59789"/>
    </ligand>
</feature>
<evidence type="ECO:0000256" key="5">
    <source>
        <dbReference type="PROSITE-ProRule" id="PRU01023"/>
    </source>
</evidence>
<dbReference type="EMBL" id="FLUP01000001">
    <property type="protein sequence ID" value="SBW02895.1"/>
    <property type="molecule type" value="Genomic_DNA"/>
</dbReference>
<dbReference type="Pfam" id="PF01029">
    <property type="entry name" value="NusB"/>
    <property type="match status" value="1"/>
</dbReference>
<dbReference type="AlphaFoldDB" id="A0A212JUB0"/>
<dbReference type="Gene3D" id="3.40.50.150">
    <property type="entry name" value="Vaccinia Virus protein VP39"/>
    <property type="match status" value="1"/>
</dbReference>
<comment type="caution">
    <text evidence="5">Lacks conserved residue(s) required for the propagation of feature annotation.</text>
</comment>
<evidence type="ECO:0000256" key="4">
    <source>
        <dbReference type="ARBA" id="ARBA00022884"/>
    </source>
</evidence>
<dbReference type="InterPro" id="IPR049560">
    <property type="entry name" value="MeTrfase_RsmB-F_NOP2_cat"/>
</dbReference>
<evidence type="ECO:0000256" key="1">
    <source>
        <dbReference type="ARBA" id="ARBA00022603"/>
    </source>
</evidence>
<dbReference type="Gene3D" id="1.10.940.10">
    <property type="entry name" value="NusB-like"/>
    <property type="match status" value="1"/>
</dbReference>
<gene>
    <name evidence="7" type="ORF">KM92DES2_11722</name>
</gene>
<evidence type="ECO:0000259" key="6">
    <source>
        <dbReference type="PROSITE" id="PS51686"/>
    </source>
</evidence>
<dbReference type="PANTHER" id="PTHR22807">
    <property type="entry name" value="NOP2 YEAST -RELATED NOL1/NOP2/FMU SUN DOMAIN-CONTAINING"/>
    <property type="match status" value="1"/>
</dbReference>
<dbReference type="InterPro" id="IPR029063">
    <property type="entry name" value="SAM-dependent_MTases_sf"/>
</dbReference>
<evidence type="ECO:0000256" key="2">
    <source>
        <dbReference type="ARBA" id="ARBA00022679"/>
    </source>
</evidence>
<dbReference type="GO" id="GO:0001510">
    <property type="term" value="P:RNA methylation"/>
    <property type="evidence" value="ECO:0007669"/>
    <property type="project" value="InterPro"/>
</dbReference>
<proteinExistence type="inferred from homology"/>
<evidence type="ECO:0000256" key="3">
    <source>
        <dbReference type="ARBA" id="ARBA00022691"/>
    </source>
</evidence>
<keyword evidence="2 5" id="KW-0808">Transferase</keyword>